<evidence type="ECO:0000313" key="1">
    <source>
        <dbReference type="EMBL" id="EHQ34672.1"/>
    </source>
</evidence>
<dbReference type="OrthoDB" id="383120at2157"/>
<dbReference type="AlphaFoldDB" id="H1Z2T3"/>
<organism evidence="1 2">
    <name type="scientific">Methanoplanus limicola DSM 2279</name>
    <dbReference type="NCBI Taxonomy" id="937775"/>
    <lineage>
        <taxon>Archaea</taxon>
        <taxon>Methanobacteriati</taxon>
        <taxon>Methanobacteriota</taxon>
        <taxon>Stenosarchaea group</taxon>
        <taxon>Methanomicrobia</taxon>
        <taxon>Methanomicrobiales</taxon>
        <taxon>Methanomicrobiaceae</taxon>
        <taxon>Methanoplanus</taxon>
    </lineage>
</organism>
<dbReference type="HOGENOM" id="CLU_142888_2_0_2"/>
<name>H1Z2T3_9EURY</name>
<accession>H1Z2T3</accession>
<keyword evidence="1" id="KW-0489">Methyltransferase</keyword>
<dbReference type="InParanoid" id="H1Z2T3"/>
<gene>
    <name evidence="1" type="ORF">Metlim_0537</name>
</gene>
<dbReference type="RefSeq" id="WP_004076343.1">
    <property type="nucleotide sequence ID" value="NZ_CM001436.1"/>
</dbReference>
<dbReference type="STRING" id="937775.Metlim_0537"/>
<dbReference type="GO" id="GO:0032259">
    <property type="term" value="P:methylation"/>
    <property type="evidence" value="ECO:0007669"/>
    <property type="project" value="UniProtKB-KW"/>
</dbReference>
<dbReference type="GO" id="GO:0008168">
    <property type="term" value="F:methyltransferase activity"/>
    <property type="evidence" value="ECO:0007669"/>
    <property type="project" value="UniProtKB-KW"/>
</dbReference>
<dbReference type="Proteomes" id="UP000005741">
    <property type="component" value="Chromosome"/>
</dbReference>
<sequence length="69" mass="8259">MATYKQIMDWVKKNYGISVKTCWIANIKEDVGLELRKAPNRIDSNKRKYSCPPEKRDLIIEAFRHFRMI</sequence>
<evidence type="ECO:0000313" key="2">
    <source>
        <dbReference type="Proteomes" id="UP000005741"/>
    </source>
</evidence>
<keyword evidence="1" id="KW-0808">Transferase</keyword>
<protein>
    <submittedName>
        <fullName evidence="1">RNA methyltransferase fusion protein</fullName>
    </submittedName>
</protein>
<reference evidence="1 2" key="1">
    <citation type="submission" date="2011-10" db="EMBL/GenBank/DDBJ databases">
        <title>The Improved High-Quality Draft genome of Methanoplanus limicola DSM 2279.</title>
        <authorList>
            <consortium name="US DOE Joint Genome Institute (JGI-PGF)"/>
            <person name="Lucas S."/>
            <person name="Copeland A."/>
            <person name="Lapidus A."/>
            <person name="Glavina del Rio T."/>
            <person name="Dalin E."/>
            <person name="Tice H."/>
            <person name="Bruce D."/>
            <person name="Goodwin L."/>
            <person name="Pitluck S."/>
            <person name="Peters L."/>
            <person name="Mikhailova N."/>
            <person name="Lu M."/>
            <person name="Kyrpides N."/>
            <person name="Mavromatis K."/>
            <person name="Ivanova N."/>
            <person name="Markowitz V."/>
            <person name="Cheng J.-F."/>
            <person name="Hugenholtz P."/>
            <person name="Woyke T."/>
            <person name="Wu D."/>
            <person name="Wirth R."/>
            <person name="Brambilla E.-M."/>
            <person name="Klenk H.-P."/>
            <person name="Eisen J.A."/>
        </authorList>
    </citation>
    <scope>NUCLEOTIDE SEQUENCE [LARGE SCALE GENOMIC DNA]</scope>
    <source>
        <strain evidence="1 2">DSM 2279</strain>
    </source>
</reference>
<proteinExistence type="predicted"/>
<keyword evidence="2" id="KW-1185">Reference proteome</keyword>
<dbReference type="EMBL" id="CM001436">
    <property type="protein sequence ID" value="EHQ34672.1"/>
    <property type="molecule type" value="Genomic_DNA"/>
</dbReference>